<evidence type="ECO:0000313" key="5">
    <source>
        <dbReference type="Proteomes" id="UP000267096"/>
    </source>
</evidence>
<accession>A0A0M3JZ82</accession>
<dbReference type="InterPro" id="IPR036322">
    <property type="entry name" value="WD40_repeat_dom_sf"/>
</dbReference>
<keyword evidence="1" id="KW-0853">WD repeat</keyword>
<keyword evidence="5" id="KW-1185">Reference proteome</keyword>
<evidence type="ECO:0000256" key="2">
    <source>
        <dbReference type="ARBA" id="ARBA00022737"/>
    </source>
</evidence>
<dbReference type="SMART" id="SM00320">
    <property type="entry name" value="WD40"/>
    <property type="match status" value="3"/>
</dbReference>
<reference evidence="6" key="1">
    <citation type="submission" date="2017-02" db="UniProtKB">
        <authorList>
            <consortium name="WormBaseParasite"/>
        </authorList>
    </citation>
    <scope>IDENTIFICATION</scope>
</reference>
<sequence length="314" mass="34796">MGEEPEPDYVHFSSNSSIKCCQPVHINNEYFLLIGNHVGVCSLFSLQSNTIIATVHEDKEERQIVGVGQIENGDLFIHIRSYEVLRIRAKKSIRNILSFDVVNKWSTSYCGFCAAISCTFGLLIPSDMAQLKLIKGDSEQIIDLCSNELKNCGTLTCFATILSNFILSGFENGTLAVTDIESSDLIDKVEAFRKPILASAVHSNYIVVSSVASPLKTFHLDDNKLIELNSIPFPQTARGCGSLCFSPCGKLVASGYWDGSVRVHSLRSGKIRACITLHSNLINHLCWCNVETTRILFVASDDCKLSIWNLHKDR</sequence>
<dbReference type="WBParaSite" id="ASIM_0001379701-mRNA-1">
    <property type="protein sequence ID" value="ASIM_0001379701-mRNA-1"/>
    <property type="gene ID" value="ASIM_0001379701"/>
</dbReference>
<dbReference type="InterPro" id="IPR001680">
    <property type="entry name" value="WD40_rpt"/>
</dbReference>
<evidence type="ECO:0000256" key="1">
    <source>
        <dbReference type="ARBA" id="ARBA00022574"/>
    </source>
</evidence>
<dbReference type="EMBL" id="UYRR01031342">
    <property type="protein sequence ID" value="VDK49232.1"/>
    <property type="molecule type" value="Genomic_DNA"/>
</dbReference>
<protein>
    <submittedName>
        <fullName evidence="6">WD_REPEATS_REGION domain-containing protein</fullName>
    </submittedName>
</protein>
<gene>
    <name evidence="4" type="ORF">ASIM_LOCUS13225</name>
</gene>
<feature type="domain" description="Anaphase-promoting complex subunit 4-like WD40" evidence="3">
    <location>
        <begin position="240"/>
        <end position="289"/>
    </location>
</feature>
<dbReference type="SUPFAM" id="SSF50978">
    <property type="entry name" value="WD40 repeat-like"/>
    <property type="match status" value="1"/>
</dbReference>
<dbReference type="Pfam" id="PF12894">
    <property type="entry name" value="ANAPC4_WD40"/>
    <property type="match status" value="1"/>
</dbReference>
<evidence type="ECO:0000259" key="3">
    <source>
        <dbReference type="Pfam" id="PF12894"/>
    </source>
</evidence>
<dbReference type="AlphaFoldDB" id="A0A0M3JZ82"/>
<dbReference type="PANTHER" id="PTHR19848">
    <property type="entry name" value="WD40 REPEAT PROTEIN"/>
    <property type="match status" value="1"/>
</dbReference>
<evidence type="ECO:0000313" key="6">
    <source>
        <dbReference type="WBParaSite" id="ASIM_0001379701-mRNA-1"/>
    </source>
</evidence>
<name>A0A0M3JZ82_ANISI</name>
<dbReference type="Proteomes" id="UP000267096">
    <property type="component" value="Unassembled WGS sequence"/>
</dbReference>
<proteinExistence type="predicted"/>
<organism evidence="6">
    <name type="scientific">Anisakis simplex</name>
    <name type="common">Herring worm</name>
    <dbReference type="NCBI Taxonomy" id="6269"/>
    <lineage>
        <taxon>Eukaryota</taxon>
        <taxon>Metazoa</taxon>
        <taxon>Ecdysozoa</taxon>
        <taxon>Nematoda</taxon>
        <taxon>Chromadorea</taxon>
        <taxon>Rhabditida</taxon>
        <taxon>Spirurina</taxon>
        <taxon>Ascaridomorpha</taxon>
        <taxon>Ascaridoidea</taxon>
        <taxon>Anisakidae</taxon>
        <taxon>Anisakis</taxon>
        <taxon>Anisakis simplex complex</taxon>
    </lineage>
</organism>
<dbReference type="OrthoDB" id="7668193at2759"/>
<reference evidence="4 5" key="2">
    <citation type="submission" date="2018-11" db="EMBL/GenBank/DDBJ databases">
        <authorList>
            <consortium name="Pathogen Informatics"/>
        </authorList>
    </citation>
    <scope>NUCLEOTIDE SEQUENCE [LARGE SCALE GENOMIC DNA]</scope>
</reference>
<dbReference type="Gene3D" id="2.130.10.10">
    <property type="entry name" value="YVTN repeat-like/Quinoprotein amine dehydrogenase"/>
    <property type="match status" value="1"/>
</dbReference>
<evidence type="ECO:0000313" key="4">
    <source>
        <dbReference type="EMBL" id="VDK49232.1"/>
    </source>
</evidence>
<keyword evidence="2" id="KW-0677">Repeat</keyword>
<dbReference type="InterPro" id="IPR024977">
    <property type="entry name" value="Apc4-like_WD40_dom"/>
</dbReference>
<dbReference type="PANTHER" id="PTHR19848:SF8">
    <property type="entry name" value="F-BOX AND WD REPEAT DOMAIN CONTAINING 7"/>
    <property type="match status" value="1"/>
</dbReference>
<dbReference type="InterPro" id="IPR015943">
    <property type="entry name" value="WD40/YVTN_repeat-like_dom_sf"/>
</dbReference>